<dbReference type="FunCoup" id="H3AZU4">
    <property type="interactions" value="61"/>
</dbReference>
<sequence>LKQTAHALECHIQQPLESKVGVSSSVESLTNKNEELCEEVTETDGLAELLEKEKETELITTDQELQKIVDILVKKTELLLGVGSTIVRNSAETSKENLEKAEAELTAKAKESRKVNELLDQFQEEKERLVQKGEDILIKESVFDLETEQAQLNLKLARRDKPVSHLHSFVKTLEEERDYYKSEVEHLRKMNRGRSASPKRGTSNATFLILDQCERKRSYESELMRLIRERNELHSMLEKYERHLAEIQGNIKVLTAERNQTNKLYEQKSQAQEEIGRLRREVIKSPRTPKTTLTAQAILRRLEAERDEATADLRRMTTERDSLRERLKISQMASINERAHLEQRTENLQSAIHMMESERLEQKSRMTVMKKTILSLEDEVKTLLKKATEAEDELTRQKSECSSLRLLSEKVEHTLFDAQHRLSLKSREYETLQEIVGRCDEKIDTLTRQSVLQQDEINILQTKITNLDQEKDALQETTDTKTEKIVSLEENIAFKEKTISALRKNNTEKENATEQLRATISNCEREISSLRRQLDALNKELTETGKAREAVAQDKNQLLEELRKVKQDNQLVNSKLESSVQENQDLKLKVQDCNTNVTRLENLLSSKEKEKREILDKFLRANGEAENWETRAHQAEGEASSVRLAVLNAESECCRMKERIESLEKEINEHVVAQKTQKVQISALNNSIVMLEKEVQQTKAEKISVLNDLASTRDLCVKLDASKETVSRQLSSKTQEMERMLKELESAGTEIGLLRQQLASERISMKSLESVLASNREKEFQSQMTTQEKDSEIQLFKEKLALSDSKVMNQSREITQLQNKLTQLEAEFDITKRQLSTERFEREYAVQELRRHGLSTKYFTSSPVRRSLGSPPRSPERSGIQSPGS</sequence>
<dbReference type="GO" id="GO:0005814">
    <property type="term" value="C:centriole"/>
    <property type="evidence" value="ECO:0007669"/>
    <property type="project" value="UniProtKB-SubCell"/>
</dbReference>
<evidence type="ECO:0000256" key="3">
    <source>
        <dbReference type="ARBA" id="ARBA00023212"/>
    </source>
</evidence>
<keyword evidence="5" id="KW-0175">Coiled coil</keyword>
<dbReference type="OMA" id="DAKNEIH"/>
<dbReference type="eggNOG" id="ENOG502RJHC">
    <property type="taxonomic scope" value="Eukaryota"/>
</dbReference>
<dbReference type="EMBL" id="AFYH01120261">
    <property type="status" value="NOT_ANNOTATED_CDS"/>
    <property type="molecule type" value="Genomic_DNA"/>
</dbReference>
<dbReference type="EMBL" id="AFYH01120263">
    <property type="status" value="NOT_ANNOTATED_CDS"/>
    <property type="molecule type" value="Genomic_DNA"/>
</dbReference>
<feature type="coiled-coil region" evidence="5">
    <location>
        <begin position="807"/>
        <end position="834"/>
    </location>
</feature>
<feature type="region of interest" description="Disordered" evidence="6">
    <location>
        <begin position="857"/>
        <end position="885"/>
    </location>
</feature>
<evidence type="ECO:0000256" key="6">
    <source>
        <dbReference type="SAM" id="MobiDB-lite"/>
    </source>
</evidence>
<protein>
    <submittedName>
        <fullName evidence="7">Testis specific 10</fullName>
    </submittedName>
</protein>
<dbReference type="PANTHER" id="PTHR20544:SF2">
    <property type="entry name" value="TESTIS SPECIFIC 10"/>
    <property type="match status" value="1"/>
</dbReference>
<dbReference type="InterPro" id="IPR051877">
    <property type="entry name" value="Centriole_BasalBody_StrucProt"/>
</dbReference>
<organism evidence="7 8">
    <name type="scientific">Latimeria chalumnae</name>
    <name type="common">Coelacanth</name>
    <dbReference type="NCBI Taxonomy" id="7897"/>
    <lineage>
        <taxon>Eukaryota</taxon>
        <taxon>Metazoa</taxon>
        <taxon>Chordata</taxon>
        <taxon>Craniata</taxon>
        <taxon>Vertebrata</taxon>
        <taxon>Euteleostomi</taxon>
        <taxon>Coelacanthiformes</taxon>
        <taxon>Coelacanthidae</taxon>
        <taxon>Latimeria</taxon>
    </lineage>
</organism>
<dbReference type="EMBL" id="AFYH01120260">
    <property type="status" value="NOT_ANNOTATED_CDS"/>
    <property type="molecule type" value="Genomic_DNA"/>
</dbReference>
<reference evidence="7" key="2">
    <citation type="submission" date="2025-08" db="UniProtKB">
        <authorList>
            <consortium name="Ensembl"/>
        </authorList>
    </citation>
    <scope>IDENTIFICATION</scope>
</reference>
<dbReference type="EMBL" id="AFYH01120259">
    <property type="status" value="NOT_ANNOTATED_CDS"/>
    <property type="molecule type" value="Genomic_DNA"/>
</dbReference>
<feature type="coiled-coil region" evidence="5">
    <location>
        <begin position="88"/>
        <end position="132"/>
    </location>
</feature>
<dbReference type="EMBL" id="AFYH01120262">
    <property type="status" value="NOT_ANNOTATED_CDS"/>
    <property type="molecule type" value="Genomic_DNA"/>
</dbReference>
<evidence type="ECO:0000256" key="5">
    <source>
        <dbReference type="SAM" id="Coils"/>
    </source>
</evidence>
<accession>H3AZU4</accession>
<dbReference type="Ensembl" id="ENSLACT00000015271.1">
    <property type="protein sequence ID" value="ENSLACP00000015165.1"/>
    <property type="gene ID" value="ENSLACG00000013352.2"/>
</dbReference>
<keyword evidence="2" id="KW-0963">Cytoplasm</keyword>
<dbReference type="Proteomes" id="UP000008672">
    <property type="component" value="Unassembled WGS sequence"/>
</dbReference>
<dbReference type="PANTHER" id="PTHR20544">
    <property type="entry name" value="CENTROSOMAL PROTEIN CEP135"/>
    <property type="match status" value="1"/>
</dbReference>
<keyword evidence="8" id="KW-1185">Reference proteome</keyword>
<name>H3AZU4_LATCH</name>
<feature type="coiled-coil region" evidence="5">
    <location>
        <begin position="457"/>
        <end position="617"/>
    </location>
</feature>
<keyword evidence="3" id="KW-0206">Cytoskeleton</keyword>
<comment type="subcellular location">
    <subcellularLocation>
        <location evidence="1">Cytoplasm</location>
        <location evidence="1">Cytoskeleton</location>
        <location evidence="1">Microtubule organizing center</location>
        <location evidence="1">Centrosome</location>
        <location evidence="1">Centriole</location>
    </subcellularLocation>
</comment>
<evidence type="ECO:0000256" key="1">
    <source>
        <dbReference type="ARBA" id="ARBA00004114"/>
    </source>
</evidence>
<dbReference type="GeneTree" id="ENSGT00940000159453"/>
<feature type="coiled-coil region" evidence="5">
    <location>
        <begin position="216"/>
        <end position="400"/>
    </location>
</feature>
<evidence type="ECO:0000256" key="4">
    <source>
        <dbReference type="ARBA" id="ARBA00038123"/>
    </source>
</evidence>
<evidence type="ECO:0000256" key="2">
    <source>
        <dbReference type="ARBA" id="ARBA00022490"/>
    </source>
</evidence>
<dbReference type="STRING" id="7897.ENSLACP00000015165"/>
<dbReference type="AlphaFoldDB" id="H3AZU4"/>
<dbReference type="EMBL" id="AFYH01120258">
    <property type="status" value="NOT_ANNOTATED_CDS"/>
    <property type="molecule type" value="Genomic_DNA"/>
</dbReference>
<reference evidence="7" key="3">
    <citation type="submission" date="2025-09" db="UniProtKB">
        <authorList>
            <consortium name="Ensembl"/>
        </authorList>
    </citation>
    <scope>IDENTIFICATION</scope>
</reference>
<evidence type="ECO:0000313" key="8">
    <source>
        <dbReference type="Proteomes" id="UP000008672"/>
    </source>
</evidence>
<comment type="similarity">
    <text evidence="4">Belongs to the CEP135/TSGA10 family.</text>
</comment>
<dbReference type="EMBL" id="AFYH01120264">
    <property type="status" value="NOT_ANNOTATED_CDS"/>
    <property type="molecule type" value="Genomic_DNA"/>
</dbReference>
<reference evidence="8" key="1">
    <citation type="submission" date="2011-08" db="EMBL/GenBank/DDBJ databases">
        <title>The draft genome of Latimeria chalumnae.</title>
        <authorList>
            <person name="Di Palma F."/>
            <person name="Alfoldi J."/>
            <person name="Johnson J."/>
            <person name="Berlin A."/>
            <person name="Gnerre S."/>
            <person name="Jaffe D."/>
            <person name="MacCallum I."/>
            <person name="Young S."/>
            <person name="Walker B.J."/>
            <person name="Lander E."/>
            <person name="Lindblad-Toh K."/>
        </authorList>
    </citation>
    <scope>NUCLEOTIDE SEQUENCE [LARGE SCALE GENOMIC DNA]</scope>
    <source>
        <strain evidence="8">Wild caught</strain>
    </source>
</reference>
<gene>
    <name evidence="7" type="primary">TSGA10</name>
</gene>
<proteinExistence type="inferred from homology"/>
<evidence type="ECO:0000313" key="7">
    <source>
        <dbReference type="Ensembl" id="ENSLACP00000015165.1"/>
    </source>
</evidence>
<dbReference type="InParanoid" id="H3AZU4"/>
<feature type="coiled-coil region" evidence="5">
    <location>
        <begin position="681"/>
        <end position="757"/>
    </location>
</feature>